<sequence length="292" mass="30958">MTTATKLIPGAQSAGAFGKRKLWDAGLLVNSYLLAGWAPGYFATSGAAGDVVRQIDGRCPRLYLDWASGDTTAYNAARELVFAGRASMARIRWRSRADWHARDGTPQASGFPLGTGFGWTIGIKLPAAASLTSYTSTTLRMLTMGNQGVEDSPSGSPPMLCQLSMVTDGSGVVTTFRFRFRKNATSGADTTIDLTGGSLPALDTKHVFSIWADLSGNMLYVYVDGVLAGSTAIVTTGSSPISYVYMLYLSKALGFASGDTGCPMTWWAPLLFYSNQAALRAAEAHLVSQISA</sequence>
<evidence type="ECO:0008006" key="3">
    <source>
        <dbReference type="Google" id="ProtNLM"/>
    </source>
</evidence>
<organism evidence="1 2">
    <name type="scientific">Sphingomonas canadensis</name>
    <dbReference type="NCBI Taxonomy" id="1219257"/>
    <lineage>
        <taxon>Bacteria</taxon>
        <taxon>Pseudomonadati</taxon>
        <taxon>Pseudomonadota</taxon>
        <taxon>Alphaproteobacteria</taxon>
        <taxon>Sphingomonadales</taxon>
        <taxon>Sphingomonadaceae</taxon>
        <taxon>Sphingomonas</taxon>
    </lineage>
</organism>
<accession>A0ABW3HA19</accession>
<evidence type="ECO:0000313" key="1">
    <source>
        <dbReference type="EMBL" id="MFD0948094.1"/>
    </source>
</evidence>
<dbReference type="EMBL" id="JBHTJG010000010">
    <property type="protein sequence ID" value="MFD0948094.1"/>
    <property type="molecule type" value="Genomic_DNA"/>
</dbReference>
<comment type="caution">
    <text evidence="1">The sequence shown here is derived from an EMBL/GenBank/DDBJ whole genome shotgun (WGS) entry which is preliminary data.</text>
</comment>
<dbReference type="Proteomes" id="UP001596977">
    <property type="component" value="Unassembled WGS sequence"/>
</dbReference>
<name>A0ABW3HA19_9SPHN</name>
<proteinExistence type="predicted"/>
<reference evidence="2" key="1">
    <citation type="journal article" date="2019" name="Int. J. Syst. Evol. Microbiol.">
        <title>The Global Catalogue of Microorganisms (GCM) 10K type strain sequencing project: providing services to taxonomists for standard genome sequencing and annotation.</title>
        <authorList>
            <consortium name="The Broad Institute Genomics Platform"/>
            <consortium name="The Broad Institute Genome Sequencing Center for Infectious Disease"/>
            <person name="Wu L."/>
            <person name="Ma J."/>
        </authorList>
    </citation>
    <scope>NUCLEOTIDE SEQUENCE [LARGE SCALE GENOMIC DNA]</scope>
    <source>
        <strain evidence="2">CCUG 62982</strain>
    </source>
</reference>
<keyword evidence="2" id="KW-1185">Reference proteome</keyword>
<evidence type="ECO:0000313" key="2">
    <source>
        <dbReference type="Proteomes" id="UP001596977"/>
    </source>
</evidence>
<dbReference type="RefSeq" id="WP_264945920.1">
    <property type="nucleotide sequence ID" value="NZ_JAPDRA010000010.1"/>
</dbReference>
<protein>
    <recommendedName>
        <fullName evidence="3">LamG domain-containing protein</fullName>
    </recommendedName>
</protein>
<gene>
    <name evidence="1" type="ORF">ACFQ1E_17255</name>
</gene>